<proteinExistence type="predicted"/>
<dbReference type="EMBL" id="CAEZZM010000122">
    <property type="protein sequence ID" value="CAB4767471.1"/>
    <property type="molecule type" value="Genomic_DNA"/>
</dbReference>
<sequence>MAVHNPLRVARCATGVTHACCQVFVGDTKLDARCPLQQRLVVVHFKTLNAVGYITLSVVHDHQVFHRGERWQQWRNQCEQRSVDEDDFVFGVIDDVRQLLGEQSNVECVRNTPCAWWRKVQL</sequence>
<gene>
    <name evidence="1" type="ORF">UFOPK2872_00953</name>
</gene>
<evidence type="ECO:0000313" key="1">
    <source>
        <dbReference type="EMBL" id="CAB4767471.1"/>
    </source>
</evidence>
<accession>A0A6J6V5R7</accession>
<protein>
    <submittedName>
        <fullName evidence="1">Unannotated protein</fullName>
    </submittedName>
</protein>
<reference evidence="1" key="1">
    <citation type="submission" date="2020-05" db="EMBL/GenBank/DDBJ databases">
        <authorList>
            <person name="Chiriac C."/>
            <person name="Salcher M."/>
            <person name="Ghai R."/>
            <person name="Kavagutti S V."/>
        </authorList>
    </citation>
    <scope>NUCLEOTIDE SEQUENCE</scope>
</reference>
<dbReference type="AlphaFoldDB" id="A0A6J6V5R7"/>
<name>A0A6J6V5R7_9ZZZZ</name>
<organism evidence="1">
    <name type="scientific">freshwater metagenome</name>
    <dbReference type="NCBI Taxonomy" id="449393"/>
    <lineage>
        <taxon>unclassified sequences</taxon>
        <taxon>metagenomes</taxon>
        <taxon>ecological metagenomes</taxon>
    </lineage>
</organism>